<dbReference type="AlphaFoldDB" id="A0A3R7LZE1"/>
<comment type="caution">
    <text evidence="2">The sequence shown here is derived from an EMBL/GenBank/DDBJ whole genome shotgun (WGS) entry which is preliminary data.</text>
</comment>
<dbReference type="Gene3D" id="1.20.1020.10">
    <property type="entry name" value="TAZ domain"/>
    <property type="match status" value="1"/>
</dbReference>
<protein>
    <recommendedName>
        <fullName evidence="4">RFX-type winged-helix domain-containing protein</fullName>
    </recommendedName>
</protein>
<evidence type="ECO:0000313" key="3">
    <source>
        <dbReference type="Proteomes" id="UP000283509"/>
    </source>
</evidence>
<feature type="region of interest" description="Disordered" evidence="1">
    <location>
        <begin position="88"/>
        <end position="107"/>
    </location>
</feature>
<gene>
    <name evidence="2" type="ORF">C7M84_014537</name>
</gene>
<feature type="compositionally biased region" description="Polar residues" evidence="1">
    <location>
        <begin position="678"/>
        <end position="689"/>
    </location>
</feature>
<accession>A0A3R7LZE1</accession>
<keyword evidence="3" id="KW-1185">Reference proteome</keyword>
<evidence type="ECO:0008006" key="4">
    <source>
        <dbReference type="Google" id="ProtNLM"/>
    </source>
</evidence>
<feature type="compositionally biased region" description="Basic and acidic residues" evidence="1">
    <location>
        <begin position="900"/>
        <end position="919"/>
    </location>
</feature>
<feature type="region of interest" description="Disordered" evidence="1">
    <location>
        <begin position="747"/>
        <end position="814"/>
    </location>
</feature>
<dbReference type="Proteomes" id="UP000283509">
    <property type="component" value="Unassembled WGS sequence"/>
</dbReference>
<sequence length="1233" mass="136309">MPSGVIPPRASPAKANTPAAGASACPWGKPPQGRKRLGKQERGRQGRRRRTGVRLEPRLALGPRGLLYDSATGSVRVLRATDLHTSHIPLGNGGTRTPRTHGSSKDSRPRFPCVRCQWENRWIMSGYIPTWRSVCEQWIQEALEEKEGEVTPVYVLYNAYLKDNPDRYLDIAQFGKILKSRFKNRKCRRGKQGAQIYVYKNVIIKPKAASAVSQEAQQGCNLKDQSFDHFSSSDYGLFNGTQSIADPFGKLGLTEPSSSKLLPPDGFCSVKYGSFNDRQSIPGHAQADMTPRLHSGASSANSIMEETSSPLDLRLPTVLARRKLLSSNPCEHSNYKNTKNSKTNVQDVLENQYHNREEDDRSVCSSLSELSSLVKDSDGNSEEGENLHDSVDKSSDFVLADKHVTASSSKYHNEYVFYNRDDISPKKSMLLDVEVKDIEVEEESCLHLDTDQTDTKSIIENYFRDDSQSIESDKQSNVKMMEDHVVFRLEGEELQEIAPIEFSEEPVREEARNAPRSIEGQTAAKVDSLSRTATETNRMALGRRWVDSNLRDQPGKRTFPWEIAAAYARDHPEEPLTDTNFAVLIRSKFPSRRKKMNHGPKTFYYYQDLELTNPSQLPNTSPILRETTPEGQVLAPNVPAILMSGDGGAPVAVLNPPAESVFTMNGKPYVSLKIVDLPSNTSSAGPSNSKRQRTRSYEVVPNCTIQNEAPGESIVNHTRNARVLESGSGAPDKSSNDMQITVQNLPEDDGMFSQGTASPEHPVRDQSISGDEGMFSQGTASPEHPVRDQSLSGDEGMFSQGTASPEHPVRDQASVEVKGCSVKGVRDQSLSGAEGMFSQGTASPEHPVRDQSLSGGEGMFSQGTASPEQEMASQGTARTLRDQSLSGDDFSQGTASPEQPVRDRRDTRDDGMFRKDTAPPERPVADVSPSAFSQNLVDAIKAEPMDTETDLLLDIVPEDVKTNPVLMKMDMAVSDYIHGEMFNEIYTGSGLSEAVRARRLEATIYRSNPAVSYGEPPSPSSETNSYACQTSSRFIESSKTLTYSKVTSLLRHHQTCQGLGCSYSSDLCLTLRAMYTHITIFSHRCQVWGHFTDLVGRHARSCRQRDCQLAFCLYMKHELHLTNAGAMSDDDEEERDDLRKEFDRCESHGPHDARLHCGHLPRVQIPLGEKVSQEYPPQGRGREDAGVPPQGRGRETHPSHGGTGSPGVAGAARSESLFRHTHYKCSKCNCGHV</sequence>
<evidence type="ECO:0000313" key="2">
    <source>
        <dbReference type="EMBL" id="ROT67383.1"/>
    </source>
</evidence>
<feature type="region of interest" description="Disordered" evidence="1">
    <location>
        <begin position="834"/>
        <end position="930"/>
    </location>
</feature>
<proteinExistence type="predicted"/>
<dbReference type="InterPro" id="IPR036388">
    <property type="entry name" value="WH-like_DNA-bd_sf"/>
</dbReference>
<feature type="compositionally biased region" description="Polar residues" evidence="1">
    <location>
        <begin position="296"/>
        <end position="308"/>
    </location>
</feature>
<feature type="region of interest" description="Disordered" evidence="1">
    <location>
        <begin position="506"/>
        <end position="531"/>
    </location>
</feature>
<evidence type="ECO:0000256" key="1">
    <source>
        <dbReference type="SAM" id="MobiDB-lite"/>
    </source>
</evidence>
<dbReference type="Gene3D" id="1.10.10.10">
    <property type="entry name" value="Winged helix-like DNA-binding domain superfamily/Winged helix DNA-binding domain"/>
    <property type="match status" value="1"/>
</dbReference>
<feature type="compositionally biased region" description="Polar residues" evidence="1">
    <location>
        <begin position="861"/>
        <end position="897"/>
    </location>
</feature>
<dbReference type="EMBL" id="QCYY01002816">
    <property type="protein sequence ID" value="ROT67383.1"/>
    <property type="molecule type" value="Genomic_DNA"/>
</dbReference>
<reference evidence="2 3" key="2">
    <citation type="submission" date="2019-01" db="EMBL/GenBank/DDBJ databases">
        <title>The decoding of complex shrimp genome reveals the adaptation for benthos swimmer, frequently molting mechanism and breeding impact on genome.</title>
        <authorList>
            <person name="Sun Y."/>
            <person name="Gao Y."/>
            <person name="Yu Y."/>
        </authorList>
    </citation>
    <scope>NUCLEOTIDE SEQUENCE [LARGE SCALE GENOMIC DNA]</scope>
    <source>
        <tissue evidence="2">Muscle</tissue>
    </source>
</reference>
<feature type="region of interest" description="Disordered" evidence="1">
    <location>
        <begin position="279"/>
        <end position="308"/>
    </location>
</feature>
<feature type="region of interest" description="Disordered" evidence="1">
    <location>
        <begin position="1172"/>
        <end position="1215"/>
    </location>
</feature>
<reference evidence="2 3" key="1">
    <citation type="submission" date="2018-04" db="EMBL/GenBank/DDBJ databases">
        <authorList>
            <person name="Zhang X."/>
            <person name="Yuan J."/>
            <person name="Li F."/>
            <person name="Xiang J."/>
        </authorList>
    </citation>
    <scope>NUCLEOTIDE SEQUENCE [LARGE SCALE GENOMIC DNA]</scope>
    <source>
        <tissue evidence="2">Muscle</tissue>
    </source>
</reference>
<dbReference type="OrthoDB" id="6375424at2759"/>
<feature type="region of interest" description="Disordered" evidence="1">
    <location>
        <begin position="1"/>
        <end position="56"/>
    </location>
</feature>
<name>A0A3R7LZE1_PENVA</name>
<organism evidence="2 3">
    <name type="scientific">Penaeus vannamei</name>
    <name type="common">Whiteleg shrimp</name>
    <name type="synonym">Litopenaeus vannamei</name>
    <dbReference type="NCBI Taxonomy" id="6689"/>
    <lineage>
        <taxon>Eukaryota</taxon>
        <taxon>Metazoa</taxon>
        <taxon>Ecdysozoa</taxon>
        <taxon>Arthropoda</taxon>
        <taxon>Crustacea</taxon>
        <taxon>Multicrustacea</taxon>
        <taxon>Malacostraca</taxon>
        <taxon>Eumalacostraca</taxon>
        <taxon>Eucarida</taxon>
        <taxon>Decapoda</taxon>
        <taxon>Dendrobranchiata</taxon>
        <taxon>Penaeoidea</taxon>
        <taxon>Penaeidae</taxon>
        <taxon>Penaeus</taxon>
    </lineage>
</organism>
<dbReference type="InterPro" id="IPR035898">
    <property type="entry name" value="TAZ_dom_sf"/>
</dbReference>
<feature type="region of interest" description="Disordered" evidence="1">
    <location>
        <begin position="678"/>
        <end position="717"/>
    </location>
</feature>